<keyword evidence="1" id="KW-0472">Membrane</keyword>
<reference evidence="2 3" key="1">
    <citation type="submission" date="2019-09" db="EMBL/GenBank/DDBJ databases">
        <authorList>
            <person name="Depoorter E."/>
        </authorList>
    </citation>
    <scope>NUCLEOTIDE SEQUENCE [LARGE SCALE GENOMIC DNA]</scope>
    <source>
        <strain evidence="2">LMG 24064</strain>
    </source>
</reference>
<proteinExistence type="predicted"/>
<organism evidence="2 3">
    <name type="scientific">Burkholderia latens</name>
    <dbReference type="NCBI Taxonomy" id="488446"/>
    <lineage>
        <taxon>Bacteria</taxon>
        <taxon>Pseudomonadati</taxon>
        <taxon>Pseudomonadota</taxon>
        <taxon>Betaproteobacteria</taxon>
        <taxon>Burkholderiales</taxon>
        <taxon>Burkholderiaceae</taxon>
        <taxon>Burkholderia</taxon>
        <taxon>Burkholderia cepacia complex</taxon>
    </lineage>
</organism>
<protein>
    <submittedName>
        <fullName evidence="2">Uncharacterized protein</fullName>
    </submittedName>
</protein>
<keyword evidence="1" id="KW-1133">Transmembrane helix</keyword>
<evidence type="ECO:0000256" key="1">
    <source>
        <dbReference type="SAM" id="Phobius"/>
    </source>
</evidence>
<accession>A0A6P2QIF0</accession>
<evidence type="ECO:0000313" key="2">
    <source>
        <dbReference type="EMBL" id="VWC22589.1"/>
    </source>
</evidence>
<dbReference type="EMBL" id="CABVPL010000068">
    <property type="protein sequence ID" value="VWC22589.1"/>
    <property type="molecule type" value="Genomic_DNA"/>
</dbReference>
<keyword evidence="1" id="KW-0812">Transmembrane</keyword>
<name>A0A6P2QIF0_9BURK</name>
<evidence type="ECO:0000313" key="3">
    <source>
        <dbReference type="Proteomes" id="UP000494222"/>
    </source>
</evidence>
<dbReference type="AlphaFoldDB" id="A0A6P2QIF0"/>
<dbReference type="Proteomes" id="UP000494222">
    <property type="component" value="Unassembled WGS sequence"/>
</dbReference>
<sequence length="125" mass="12728">MPVDVAAVAVEPVPTTMTPMPFTPFSVIVPVLVTVAAVSAASMPTLASGVPGAAPFTMIEPALRSVPEAEPMLAIAAPFCVCEPITIVPRLAAVPDAPSRIPYACADSATSFAAAPGPYWAARPR</sequence>
<feature type="transmembrane region" description="Helical" evidence="1">
    <location>
        <begin position="22"/>
        <end position="41"/>
    </location>
</feature>
<gene>
    <name evidence="2" type="ORF">BLA24064_05890</name>
</gene>